<reference evidence="3" key="1">
    <citation type="submission" date="2012-06" db="EMBL/GenBank/DDBJ databases">
        <title>The genome sequence of Coniosporium apollinis CBS 100218.</title>
        <authorList>
            <consortium name="The Broad Institute Genome Sequencing Platform"/>
            <person name="Cuomo C."/>
            <person name="Gorbushina A."/>
            <person name="Noack S."/>
            <person name="Walker B."/>
            <person name="Young S.K."/>
            <person name="Zeng Q."/>
            <person name="Gargeya S."/>
            <person name="Fitzgerald M."/>
            <person name="Haas B."/>
            <person name="Abouelleil A."/>
            <person name="Alvarado L."/>
            <person name="Arachchi H.M."/>
            <person name="Berlin A.M."/>
            <person name="Chapman S.B."/>
            <person name="Goldberg J."/>
            <person name="Griggs A."/>
            <person name="Gujja S."/>
            <person name="Hansen M."/>
            <person name="Howarth C."/>
            <person name="Imamovic A."/>
            <person name="Larimer J."/>
            <person name="McCowan C."/>
            <person name="Montmayeur A."/>
            <person name="Murphy C."/>
            <person name="Neiman D."/>
            <person name="Pearson M."/>
            <person name="Priest M."/>
            <person name="Roberts A."/>
            <person name="Saif S."/>
            <person name="Shea T."/>
            <person name="Sisk P."/>
            <person name="Sykes S."/>
            <person name="Wortman J."/>
            <person name="Nusbaum C."/>
            <person name="Birren B."/>
        </authorList>
    </citation>
    <scope>NUCLEOTIDE SEQUENCE [LARGE SCALE GENOMIC DNA]</scope>
    <source>
        <strain evidence="3">CBS 100218</strain>
    </source>
</reference>
<sequence length="148" mass="17207">MDRLSLEILAIIVSYLNPSDFIEYVSVSRQWQFAIERYTFRSLRLKSDDYDFFTRVCSDSHRAAAIAELEYDVILPAYSDEQCAKFESEKDEKANNEAFTNAIKRLFETLHLWGNPSNDGAHKMRGRPIMLSLGAYSTTDPRYREAKF</sequence>
<dbReference type="STRING" id="1168221.R7YP12"/>
<dbReference type="OMA" id="NDGAHKM"/>
<dbReference type="InterPro" id="IPR036047">
    <property type="entry name" value="F-box-like_dom_sf"/>
</dbReference>
<dbReference type="Pfam" id="PF00646">
    <property type="entry name" value="F-box"/>
    <property type="match status" value="1"/>
</dbReference>
<dbReference type="eggNOG" id="ENOG502RAIN">
    <property type="taxonomic scope" value="Eukaryota"/>
</dbReference>
<dbReference type="GeneID" id="19899954"/>
<dbReference type="PROSITE" id="PS50181">
    <property type="entry name" value="FBOX"/>
    <property type="match status" value="1"/>
</dbReference>
<dbReference type="SUPFAM" id="SSF81383">
    <property type="entry name" value="F-box domain"/>
    <property type="match status" value="1"/>
</dbReference>
<gene>
    <name evidence="2" type="ORF">W97_02643</name>
</gene>
<keyword evidence="3" id="KW-1185">Reference proteome</keyword>
<dbReference type="OrthoDB" id="5985073at2759"/>
<proteinExistence type="predicted"/>
<organism evidence="2 3">
    <name type="scientific">Coniosporium apollinis (strain CBS 100218)</name>
    <name type="common">Rock-inhabiting black yeast</name>
    <dbReference type="NCBI Taxonomy" id="1168221"/>
    <lineage>
        <taxon>Eukaryota</taxon>
        <taxon>Fungi</taxon>
        <taxon>Dikarya</taxon>
        <taxon>Ascomycota</taxon>
        <taxon>Pezizomycotina</taxon>
        <taxon>Dothideomycetes</taxon>
        <taxon>Dothideomycetes incertae sedis</taxon>
        <taxon>Coniosporium</taxon>
    </lineage>
</organism>
<accession>R7YP12</accession>
<protein>
    <recommendedName>
        <fullName evidence="1">F-box domain-containing protein</fullName>
    </recommendedName>
</protein>
<dbReference type="HOGENOM" id="CLU_1758695_0_0_1"/>
<dbReference type="RefSeq" id="XP_007778733.1">
    <property type="nucleotide sequence ID" value="XM_007780543.1"/>
</dbReference>
<evidence type="ECO:0000313" key="3">
    <source>
        <dbReference type="Proteomes" id="UP000016924"/>
    </source>
</evidence>
<dbReference type="Proteomes" id="UP000016924">
    <property type="component" value="Unassembled WGS sequence"/>
</dbReference>
<dbReference type="InterPro" id="IPR001810">
    <property type="entry name" value="F-box_dom"/>
</dbReference>
<dbReference type="AlphaFoldDB" id="R7YP12"/>
<dbReference type="EMBL" id="JH767563">
    <property type="protein sequence ID" value="EON63416.1"/>
    <property type="molecule type" value="Genomic_DNA"/>
</dbReference>
<evidence type="ECO:0000313" key="2">
    <source>
        <dbReference type="EMBL" id="EON63416.1"/>
    </source>
</evidence>
<feature type="domain" description="F-box" evidence="1">
    <location>
        <begin position="1"/>
        <end position="43"/>
    </location>
</feature>
<evidence type="ECO:0000259" key="1">
    <source>
        <dbReference type="PROSITE" id="PS50181"/>
    </source>
</evidence>
<name>R7YP12_CONA1</name>